<feature type="region of interest" description="Disordered" evidence="1">
    <location>
        <begin position="77"/>
        <end position="96"/>
    </location>
</feature>
<dbReference type="AlphaFoldDB" id="E6PNL1"/>
<accession>E6PNL1</accession>
<gene>
    <name evidence="2" type="ORF">CARN2_1372</name>
</gene>
<evidence type="ECO:0000256" key="1">
    <source>
        <dbReference type="SAM" id="MobiDB-lite"/>
    </source>
</evidence>
<evidence type="ECO:0000313" key="2">
    <source>
        <dbReference type="EMBL" id="CBH96513.1"/>
    </source>
</evidence>
<name>E6PNL1_9ZZZZ</name>
<protein>
    <submittedName>
        <fullName evidence="2">Uncharacterized protein</fullName>
    </submittedName>
</protein>
<comment type="caution">
    <text evidence="2">The sequence shown here is derived from an EMBL/GenBank/DDBJ whole genome shotgun (WGS) entry which is preliminary data.</text>
</comment>
<dbReference type="EMBL" id="CABM01000027">
    <property type="protein sequence ID" value="CBH96513.1"/>
    <property type="molecule type" value="Genomic_DNA"/>
</dbReference>
<organism evidence="2">
    <name type="scientific">mine drainage metagenome</name>
    <dbReference type="NCBI Taxonomy" id="410659"/>
    <lineage>
        <taxon>unclassified sequences</taxon>
        <taxon>metagenomes</taxon>
        <taxon>ecological metagenomes</taxon>
    </lineage>
</organism>
<reference evidence="2" key="1">
    <citation type="submission" date="2009-10" db="EMBL/GenBank/DDBJ databases">
        <title>Diversity of trophic interactions inside an arsenic-rich microbial ecosystem.</title>
        <authorList>
            <person name="Bertin P.N."/>
            <person name="Heinrich-Salmeron A."/>
            <person name="Pelletier E."/>
            <person name="Goulhen-Chollet F."/>
            <person name="Arsene-Ploetze F."/>
            <person name="Gallien S."/>
            <person name="Calteau A."/>
            <person name="Vallenet D."/>
            <person name="Casiot C."/>
            <person name="Chane-Woon-Ming B."/>
            <person name="Giloteaux L."/>
            <person name="Barakat M."/>
            <person name="Bonnefoy V."/>
            <person name="Bruneel O."/>
            <person name="Chandler M."/>
            <person name="Cleiss J."/>
            <person name="Duran R."/>
            <person name="Elbaz-Poulichet F."/>
            <person name="Fonknechten N."/>
            <person name="Lauga B."/>
            <person name="Mornico D."/>
            <person name="Ortet P."/>
            <person name="Schaeffer C."/>
            <person name="Siguier P."/>
            <person name="Alexander Thil Smith A."/>
            <person name="Van Dorsselaer A."/>
            <person name="Weissenbach J."/>
            <person name="Medigue C."/>
            <person name="Le Paslier D."/>
        </authorList>
    </citation>
    <scope>NUCLEOTIDE SEQUENCE</scope>
</reference>
<sequence length="96" mass="10881">MKRKLNFKEFLAEQQQAEKTARRHQDASKHLIDEDSRDQFEERAAILEFCAGLSRQGAEELAHEIVTQYIAERHKRGPVAGQVAGSQDNLPPLEPA</sequence>
<proteinExistence type="predicted"/>